<name>A0A6A6D6Y5_9PEZI</name>
<reference evidence="1" key="1">
    <citation type="journal article" date="2020" name="Stud. Mycol.">
        <title>101 Dothideomycetes genomes: a test case for predicting lifestyles and emergence of pathogens.</title>
        <authorList>
            <person name="Haridas S."/>
            <person name="Albert R."/>
            <person name="Binder M."/>
            <person name="Bloem J."/>
            <person name="Labutti K."/>
            <person name="Salamov A."/>
            <person name="Andreopoulos B."/>
            <person name="Baker S."/>
            <person name="Barry K."/>
            <person name="Bills G."/>
            <person name="Bluhm B."/>
            <person name="Cannon C."/>
            <person name="Castanera R."/>
            <person name="Culley D."/>
            <person name="Daum C."/>
            <person name="Ezra D."/>
            <person name="Gonzalez J."/>
            <person name="Henrissat B."/>
            <person name="Kuo A."/>
            <person name="Liang C."/>
            <person name="Lipzen A."/>
            <person name="Lutzoni F."/>
            <person name="Magnuson J."/>
            <person name="Mondo S."/>
            <person name="Nolan M."/>
            <person name="Ohm R."/>
            <person name="Pangilinan J."/>
            <person name="Park H.-J."/>
            <person name="Ramirez L."/>
            <person name="Alfaro M."/>
            <person name="Sun H."/>
            <person name="Tritt A."/>
            <person name="Yoshinaga Y."/>
            <person name="Zwiers L.-H."/>
            <person name="Turgeon B."/>
            <person name="Goodwin S."/>
            <person name="Spatafora J."/>
            <person name="Crous P."/>
            <person name="Grigoriev I."/>
        </authorList>
    </citation>
    <scope>NUCLEOTIDE SEQUENCE</scope>
    <source>
        <strain evidence="1">CBS 207.26</strain>
    </source>
</reference>
<protein>
    <submittedName>
        <fullName evidence="1">Uncharacterized protein</fullName>
    </submittedName>
</protein>
<dbReference type="AlphaFoldDB" id="A0A6A6D6Y5"/>
<gene>
    <name evidence="1" type="ORF">K469DRAFT_704043</name>
</gene>
<sequence>MIRKSILPRVHKNEVPLIEPIRVLSHWWSHIYFPSFRLLHFFRLAPKSHYGGISLMLRKTLGQPKRSDATAVHVVLAYASPGSIGNRARGQTHCYSHGLIRRHSCGASRQLAAKVVSI</sequence>
<evidence type="ECO:0000313" key="1">
    <source>
        <dbReference type="EMBL" id="KAF2174863.1"/>
    </source>
</evidence>
<evidence type="ECO:0000313" key="2">
    <source>
        <dbReference type="Proteomes" id="UP000800200"/>
    </source>
</evidence>
<dbReference type="EMBL" id="ML994762">
    <property type="protein sequence ID" value="KAF2174863.1"/>
    <property type="molecule type" value="Genomic_DNA"/>
</dbReference>
<proteinExistence type="predicted"/>
<dbReference type="Proteomes" id="UP000800200">
    <property type="component" value="Unassembled WGS sequence"/>
</dbReference>
<keyword evidence="2" id="KW-1185">Reference proteome</keyword>
<accession>A0A6A6D6Y5</accession>
<organism evidence="1 2">
    <name type="scientific">Zopfia rhizophila CBS 207.26</name>
    <dbReference type="NCBI Taxonomy" id="1314779"/>
    <lineage>
        <taxon>Eukaryota</taxon>
        <taxon>Fungi</taxon>
        <taxon>Dikarya</taxon>
        <taxon>Ascomycota</taxon>
        <taxon>Pezizomycotina</taxon>
        <taxon>Dothideomycetes</taxon>
        <taxon>Dothideomycetes incertae sedis</taxon>
        <taxon>Zopfiaceae</taxon>
        <taxon>Zopfia</taxon>
    </lineage>
</organism>